<dbReference type="CDD" id="cd11033">
    <property type="entry name" value="CYP142-like"/>
    <property type="match status" value="1"/>
</dbReference>
<keyword evidence="3" id="KW-1185">Reference proteome</keyword>
<accession>A0ABV9UC32</accession>
<dbReference type="PRINTS" id="PR00359">
    <property type="entry name" value="BP450"/>
</dbReference>
<dbReference type="InterPro" id="IPR001128">
    <property type="entry name" value="Cyt_P450"/>
</dbReference>
<dbReference type="EMBL" id="JBHSIT010000017">
    <property type="protein sequence ID" value="MFC4913421.1"/>
    <property type="molecule type" value="Genomic_DNA"/>
</dbReference>
<name>A0ABV9UC32_9ACTN</name>
<dbReference type="PANTHER" id="PTHR46696:SF4">
    <property type="entry name" value="BIOTIN BIOSYNTHESIS CYTOCHROME P450"/>
    <property type="match status" value="1"/>
</dbReference>
<sequence length="418" mass="47000">MVNPDDFDLGDMEFWTRPLEERAAAFAALRRLDRPAHFDEPEIAGMEAFGFTRGDGHYALVRHADIVEASRRPDVFCSSRGTVAGVLDPPPEFMEYFGSMLTMDDPRHARLRRIVSRAFTARVIARITDVIDEVAVRVIEDFRPSGGGDFVTRVAGRLPLTIICDLMGVPADKHDRVFELSNLIIGSFDPEFVSDLAEIGPKVIEAGEELRQIVYDLAAERADRPRDDLTSVLMQANVEGESLTDKELGSFFILLIIAGNETTRNAIAHGLTLLTRHPGQRELWMSDFEKHAPTAVEEIVRYSSPVSYMRRTVTRDHELGGHRFKDGDKVLMYYCSANRDEDVFEDPDVFDITRSPNPHLGFGAPGPHFCLGAHLARQEITVMYRELFRRLPGIRAAAEPVRLESAFVNGVKHLECEF</sequence>
<protein>
    <submittedName>
        <fullName evidence="2">Cytochrome P450</fullName>
    </submittedName>
</protein>
<evidence type="ECO:0000313" key="3">
    <source>
        <dbReference type="Proteomes" id="UP001595872"/>
    </source>
</evidence>
<evidence type="ECO:0000313" key="2">
    <source>
        <dbReference type="EMBL" id="MFC4913421.1"/>
    </source>
</evidence>
<comment type="caution">
    <text evidence="2">The sequence shown here is derived from an EMBL/GenBank/DDBJ whole genome shotgun (WGS) entry which is preliminary data.</text>
</comment>
<dbReference type="RefSeq" id="WP_378264327.1">
    <property type="nucleotide sequence ID" value="NZ_JBHSIT010000017.1"/>
</dbReference>
<dbReference type="Gene3D" id="1.10.630.10">
    <property type="entry name" value="Cytochrome P450"/>
    <property type="match status" value="1"/>
</dbReference>
<reference evidence="3" key="1">
    <citation type="journal article" date="2019" name="Int. J. Syst. Evol. Microbiol.">
        <title>The Global Catalogue of Microorganisms (GCM) 10K type strain sequencing project: providing services to taxonomists for standard genome sequencing and annotation.</title>
        <authorList>
            <consortium name="The Broad Institute Genomics Platform"/>
            <consortium name="The Broad Institute Genome Sequencing Center for Infectious Disease"/>
            <person name="Wu L."/>
            <person name="Ma J."/>
        </authorList>
    </citation>
    <scope>NUCLEOTIDE SEQUENCE [LARGE SCALE GENOMIC DNA]</scope>
    <source>
        <strain evidence="3">KLKA75</strain>
    </source>
</reference>
<proteinExistence type="inferred from homology"/>
<dbReference type="PANTHER" id="PTHR46696">
    <property type="entry name" value="P450, PUTATIVE (EUROFUNG)-RELATED"/>
    <property type="match status" value="1"/>
</dbReference>
<dbReference type="Pfam" id="PF00067">
    <property type="entry name" value="p450"/>
    <property type="match status" value="2"/>
</dbReference>
<gene>
    <name evidence="2" type="ORF">ACFPCY_39410</name>
</gene>
<dbReference type="Proteomes" id="UP001595872">
    <property type="component" value="Unassembled WGS sequence"/>
</dbReference>
<evidence type="ECO:0000256" key="1">
    <source>
        <dbReference type="ARBA" id="ARBA00010617"/>
    </source>
</evidence>
<comment type="similarity">
    <text evidence="1">Belongs to the cytochrome P450 family.</text>
</comment>
<dbReference type="SUPFAM" id="SSF48264">
    <property type="entry name" value="Cytochrome P450"/>
    <property type="match status" value="1"/>
</dbReference>
<dbReference type="InterPro" id="IPR002397">
    <property type="entry name" value="Cyt_P450_B"/>
</dbReference>
<organism evidence="2 3">
    <name type="scientific">Actinomadura gamaensis</name>
    <dbReference type="NCBI Taxonomy" id="1763541"/>
    <lineage>
        <taxon>Bacteria</taxon>
        <taxon>Bacillati</taxon>
        <taxon>Actinomycetota</taxon>
        <taxon>Actinomycetes</taxon>
        <taxon>Streptosporangiales</taxon>
        <taxon>Thermomonosporaceae</taxon>
        <taxon>Actinomadura</taxon>
    </lineage>
</organism>
<dbReference type="InterPro" id="IPR036396">
    <property type="entry name" value="Cyt_P450_sf"/>
</dbReference>